<evidence type="ECO:0000313" key="3">
    <source>
        <dbReference type="Proteomes" id="UP000704712"/>
    </source>
</evidence>
<evidence type="ECO:0000313" key="2">
    <source>
        <dbReference type="EMBL" id="KAF4130419.1"/>
    </source>
</evidence>
<evidence type="ECO:0000256" key="1">
    <source>
        <dbReference type="SAM" id="MobiDB-lite"/>
    </source>
</evidence>
<feature type="compositionally biased region" description="Polar residues" evidence="1">
    <location>
        <begin position="1"/>
        <end position="24"/>
    </location>
</feature>
<protein>
    <submittedName>
        <fullName evidence="2">Uncharacterized protein</fullName>
    </submittedName>
</protein>
<dbReference type="Proteomes" id="UP000704712">
    <property type="component" value="Unassembled WGS sequence"/>
</dbReference>
<sequence>MQDTQHTTESADVAQEHTNTSSTELGELKTLLQGLHKMVKAISDTPRSTQEQVCDDDIEVPVAANLKPGSDTTALVSELSDAKSWKDYVHQYWNANPDCHQYRAGVSEKFIDCVSPG</sequence>
<organism evidence="2 3">
    <name type="scientific">Phytophthora infestans</name>
    <name type="common">Potato late blight agent</name>
    <name type="synonym">Botrytis infestans</name>
    <dbReference type="NCBI Taxonomy" id="4787"/>
    <lineage>
        <taxon>Eukaryota</taxon>
        <taxon>Sar</taxon>
        <taxon>Stramenopiles</taxon>
        <taxon>Oomycota</taxon>
        <taxon>Peronosporomycetes</taxon>
        <taxon>Peronosporales</taxon>
        <taxon>Peronosporaceae</taxon>
        <taxon>Phytophthora</taxon>
    </lineage>
</organism>
<gene>
    <name evidence="2" type="ORF">GN958_ATG20391</name>
</gene>
<feature type="region of interest" description="Disordered" evidence="1">
    <location>
        <begin position="1"/>
        <end position="25"/>
    </location>
</feature>
<accession>A0A8S9TUJ5</accession>
<comment type="caution">
    <text evidence="2">The sequence shown here is derived from an EMBL/GenBank/DDBJ whole genome shotgun (WGS) entry which is preliminary data.</text>
</comment>
<proteinExistence type="predicted"/>
<name>A0A8S9TUJ5_PHYIN</name>
<dbReference type="AlphaFoldDB" id="A0A8S9TUJ5"/>
<dbReference type="EMBL" id="JAACNO010002840">
    <property type="protein sequence ID" value="KAF4130419.1"/>
    <property type="molecule type" value="Genomic_DNA"/>
</dbReference>
<reference evidence="2" key="1">
    <citation type="submission" date="2020-03" db="EMBL/GenBank/DDBJ databases">
        <title>Hybrid Assembly of Korean Phytophthora infestans isolates.</title>
        <authorList>
            <person name="Prokchorchik M."/>
            <person name="Lee Y."/>
            <person name="Seo J."/>
            <person name="Cho J.-H."/>
            <person name="Park Y.-E."/>
            <person name="Jang D.-C."/>
            <person name="Im J.-S."/>
            <person name="Choi J.-G."/>
            <person name="Park H.-J."/>
            <person name="Lee G.-B."/>
            <person name="Lee Y.-G."/>
            <person name="Hong S.-Y."/>
            <person name="Cho K."/>
            <person name="Sohn K.H."/>
        </authorList>
    </citation>
    <scope>NUCLEOTIDE SEQUENCE</scope>
    <source>
        <strain evidence="2">KR_2_A2</strain>
    </source>
</reference>